<feature type="domain" description="Pseudouridine synthase RsuA/RluA-like" evidence="6">
    <location>
        <begin position="82"/>
        <end position="226"/>
    </location>
</feature>
<dbReference type="InterPro" id="IPR020103">
    <property type="entry name" value="PsdUridine_synth_cat_dom_sf"/>
</dbReference>
<dbReference type="PROSITE" id="PS01129">
    <property type="entry name" value="PSI_RLU"/>
    <property type="match status" value="1"/>
</dbReference>
<comment type="catalytic activity">
    <reaction evidence="1">
        <text>a uridine in RNA = a pseudouridine in RNA</text>
        <dbReference type="Rhea" id="RHEA:48348"/>
        <dbReference type="Rhea" id="RHEA-COMP:12068"/>
        <dbReference type="Rhea" id="RHEA-COMP:12069"/>
        <dbReference type="ChEBI" id="CHEBI:65314"/>
        <dbReference type="ChEBI" id="CHEBI:65315"/>
    </reaction>
</comment>
<comment type="caution">
    <text evidence="7">The sequence shown here is derived from an EMBL/GenBank/DDBJ whole genome shotgun (WGS) entry which is preliminary data.</text>
</comment>
<dbReference type="PANTHER" id="PTHR21600">
    <property type="entry name" value="MITOCHONDRIAL RNA PSEUDOURIDINE SYNTHASE"/>
    <property type="match status" value="1"/>
</dbReference>
<protein>
    <recommendedName>
        <fullName evidence="4">RNA pseudouridylate synthase</fullName>
    </recommendedName>
    <alternativeName>
        <fullName evidence="5">RNA-uridine isomerase</fullName>
    </alternativeName>
</protein>
<keyword evidence="3 7" id="KW-0413">Isomerase</keyword>
<evidence type="ECO:0000256" key="4">
    <source>
        <dbReference type="ARBA" id="ARBA00031870"/>
    </source>
</evidence>
<dbReference type="GO" id="GO:0003723">
    <property type="term" value="F:RNA binding"/>
    <property type="evidence" value="ECO:0007669"/>
    <property type="project" value="InterPro"/>
</dbReference>
<dbReference type="EMBL" id="AEXM01000012">
    <property type="protein sequence ID" value="EGC82559.1"/>
    <property type="molecule type" value="Genomic_DNA"/>
</dbReference>
<evidence type="ECO:0000256" key="3">
    <source>
        <dbReference type="ARBA" id="ARBA00023235"/>
    </source>
</evidence>
<evidence type="ECO:0000256" key="1">
    <source>
        <dbReference type="ARBA" id="ARBA00000073"/>
    </source>
</evidence>
<dbReference type="Proteomes" id="UP000005286">
    <property type="component" value="Unassembled WGS sequence"/>
</dbReference>
<dbReference type="GO" id="GO:0140098">
    <property type="term" value="F:catalytic activity, acting on RNA"/>
    <property type="evidence" value="ECO:0007669"/>
    <property type="project" value="UniProtKB-ARBA"/>
</dbReference>
<dbReference type="InterPro" id="IPR050188">
    <property type="entry name" value="RluA_PseudoU_synthase"/>
</dbReference>
<dbReference type="PANTHER" id="PTHR21600:SF44">
    <property type="entry name" value="RIBOSOMAL LARGE SUBUNIT PSEUDOURIDINE SYNTHASE D"/>
    <property type="match status" value="1"/>
</dbReference>
<accession>F0GU55</accession>
<proteinExistence type="inferred from homology"/>
<dbReference type="GO" id="GO:0000455">
    <property type="term" value="P:enzyme-directed rRNA pseudouridine synthesis"/>
    <property type="evidence" value="ECO:0007669"/>
    <property type="project" value="TreeGrafter"/>
</dbReference>
<dbReference type="InterPro" id="IPR006145">
    <property type="entry name" value="PsdUridine_synth_RsuA/RluA"/>
</dbReference>
<name>F0GU55_9FIRM</name>
<sequence>MRYIKYELSEKTTVRKFLLSKGYSKRSVEAILSEGFLLNNQLSKKSKNLKAGDKLFVIIRDENIDYEPVRGNLKIIYEDRDTLVISKDPNITVNSKGQISLANNIAYYFKSNNINSKVRFVNRLDMDTSGLILVAKNKYAHAFYQKQIENNEMIKKYIAIVDPNANLDMLYEEKFAYDEKSKSYVVSEDGKTAKTIFKPLKLLKDRTIVECQILTGKTHQIRASLSSLDYPIFGDKLYGSDKNLDRFLLHSYKLSFRNFKDEENIKLVDYPNFISFTEE</sequence>
<dbReference type="STRING" id="879305.HMPREF9290_1275"/>
<evidence type="ECO:0000256" key="5">
    <source>
        <dbReference type="ARBA" id="ARBA00033164"/>
    </source>
</evidence>
<organism evidence="7 8">
    <name type="scientific">Anaerococcus prevotii ACS-065-V-Col13</name>
    <dbReference type="NCBI Taxonomy" id="879305"/>
    <lineage>
        <taxon>Bacteria</taxon>
        <taxon>Bacillati</taxon>
        <taxon>Bacillota</taxon>
        <taxon>Tissierellia</taxon>
        <taxon>Tissierellales</taxon>
        <taxon>Peptoniphilaceae</taxon>
        <taxon>Anaerococcus</taxon>
    </lineage>
</organism>
<evidence type="ECO:0000313" key="8">
    <source>
        <dbReference type="Proteomes" id="UP000005286"/>
    </source>
</evidence>
<evidence type="ECO:0000259" key="6">
    <source>
        <dbReference type="Pfam" id="PF00849"/>
    </source>
</evidence>
<reference evidence="7 8" key="1">
    <citation type="submission" date="2011-01" db="EMBL/GenBank/DDBJ databases">
        <authorList>
            <person name="Durkin A.S."/>
            <person name="Madupu R."/>
            <person name="Torralba M."/>
            <person name="Gillis M."/>
            <person name="Methe B."/>
            <person name="Sutton G."/>
            <person name="Nelson K.E."/>
        </authorList>
    </citation>
    <scope>NUCLEOTIDE SEQUENCE [LARGE SCALE GENOMIC DNA]</scope>
    <source>
        <strain evidence="7 8">ACS-065-V-Col13</strain>
    </source>
</reference>
<dbReference type="GO" id="GO:0009982">
    <property type="term" value="F:pseudouridine synthase activity"/>
    <property type="evidence" value="ECO:0007669"/>
    <property type="project" value="InterPro"/>
</dbReference>
<dbReference type="Gene3D" id="3.30.2350.10">
    <property type="entry name" value="Pseudouridine synthase"/>
    <property type="match status" value="1"/>
</dbReference>
<dbReference type="InterPro" id="IPR006224">
    <property type="entry name" value="PsdUridine_synth_RluA-like_CS"/>
</dbReference>
<keyword evidence="8" id="KW-1185">Reference proteome</keyword>
<dbReference type="eggNOG" id="COG0564">
    <property type="taxonomic scope" value="Bacteria"/>
</dbReference>
<gene>
    <name evidence="7" type="ORF">HMPREF9290_1275</name>
</gene>
<dbReference type="SUPFAM" id="SSF55120">
    <property type="entry name" value="Pseudouridine synthase"/>
    <property type="match status" value="1"/>
</dbReference>
<dbReference type="Pfam" id="PF00849">
    <property type="entry name" value="PseudoU_synth_2"/>
    <property type="match status" value="1"/>
</dbReference>
<evidence type="ECO:0000313" key="7">
    <source>
        <dbReference type="EMBL" id="EGC82559.1"/>
    </source>
</evidence>
<dbReference type="RefSeq" id="WP_004834461.1">
    <property type="nucleotide sequence ID" value="NZ_AEXM01000012.1"/>
</dbReference>
<dbReference type="AlphaFoldDB" id="F0GU55"/>
<dbReference type="CDD" id="cd02869">
    <property type="entry name" value="PseudoU_synth_RluA_like"/>
    <property type="match status" value="1"/>
</dbReference>
<comment type="similarity">
    <text evidence="2">Belongs to the pseudouridine synthase RluA family.</text>
</comment>
<evidence type="ECO:0000256" key="2">
    <source>
        <dbReference type="ARBA" id="ARBA00010876"/>
    </source>
</evidence>
<dbReference type="PATRIC" id="fig|879305.3.peg.335"/>